<gene>
    <name evidence="2" type="ORF">Aco04nite_93280</name>
</gene>
<feature type="transmembrane region" description="Helical" evidence="1">
    <location>
        <begin position="115"/>
        <end position="136"/>
    </location>
</feature>
<evidence type="ECO:0000313" key="3">
    <source>
        <dbReference type="Proteomes" id="UP000680865"/>
    </source>
</evidence>
<dbReference type="Proteomes" id="UP000680865">
    <property type="component" value="Unassembled WGS sequence"/>
</dbReference>
<name>A0A919T4N8_9ACTN</name>
<proteinExistence type="predicted"/>
<evidence type="ECO:0000313" key="2">
    <source>
        <dbReference type="EMBL" id="GIM84812.1"/>
    </source>
</evidence>
<feature type="transmembrane region" description="Helical" evidence="1">
    <location>
        <begin position="90"/>
        <end position="109"/>
    </location>
</feature>
<reference evidence="2" key="1">
    <citation type="submission" date="2021-03" db="EMBL/GenBank/DDBJ databases">
        <title>Whole genome shotgun sequence of Actinoplanes consettensis NBRC 14913.</title>
        <authorList>
            <person name="Komaki H."/>
            <person name="Tamura T."/>
        </authorList>
    </citation>
    <scope>NUCLEOTIDE SEQUENCE</scope>
    <source>
        <strain evidence="2">NBRC 14913</strain>
    </source>
</reference>
<comment type="caution">
    <text evidence="2">The sequence shown here is derived from an EMBL/GenBank/DDBJ whole genome shotgun (WGS) entry which is preliminary data.</text>
</comment>
<keyword evidence="1" id="KW-0812">Transmembrane</keyword>
<keyword evidence="1" id="KW-1133">Transmembrane helix</keyword>
<feature type="transmembrane region" description="Helical" evidence="1">
    <location>
        <begin position="59"/>
        <end position="78"/>
    </location>
</feature>
<organism evidence="2 3">
    <name type="scientific">Winogradskya consettensis</name>
    <dbReference type="NCBI Taxonomy" id="113560"/>
    <lineage>
        <taxon>Bacteria</taxon>
        <taxon>Bacillati</taxon>
        <taxon>Actinomycetota</taxon>
        <taxon>Actinomycetes</taxon>
        <taxon>Micromonosporales</taxon>
        <taxon>Micromonosporaceae</taxon>
        <taxon>Winogradskya</taxon>
    </lineage>
</organism>
<feature type="transmembrane region" description="Helical" evidence="1">
    <location>
        <begin position="29"/>
        <end position="53"/>
    </location>
</feature>
<dbReference type="AlphaFoldDB" id="A0A919T4N8"/>
<keyword evidence="1" id="KW-0472">Membrane</keyword>
<keyword evidence="3" id="KW-1185">Reference proteome</keyword>
<evidence type="ECO:0000256" key="1">
    <source>
        <dbReference type="SAM" id="Phobius"/>
    </source>
</evidence>
<protein>
    <submittedName>
        <fullName evidence="2">Uncharacterized protein</fullName>
    </submittedName>
</protein>
<sequence>MSIKDQNRDGLVGPIESFIGERQRFARDVVVNVLANLLAAAILYILGVAVGLLPRSGPALFIAFVITGTLLGGSYFWVIESRKVRTPPWVLEAMALYGVAFYSLALYCFPSMPGFLRWFCYIALGGGLLMACHPLVARVRRSAAEYLQR</sequence>
<accession>A0A919T4N8</accession>
<dbReference type="EMBL" id="BOQP01000071">
    <property type="protein sequence ID" value="GIM84812.1"/>
    <property type="molecule type" value="Genomic_DNA"/>
</dbReference>
<dbReference type="RefSeq" id="WP_213003597.1">
    <property type="nucleotide sequence ID" value="NZ_BAAATW010000011.1"/>
</dbReference>